<accession>A0A1Y1ULH7</accession>
<dbReference type="Proteomes" id="UP000193218">
    <property type="component" value="Unassembled WGS sequence"/>
</dbReference>
<dbReference type="InterPro" id="IPR057634">
    <property type="entry name" value="PAH_ZNF598/HEL2"/>
</dbReference>
<evidence type="ECO:0000256" key="7">
    <source>
        <dbReference type="ARBA" id="ARBA00022679"/>
    </source>
</evidence>
<keyword evidence="7" id="KW-0808">Transferase</keyword>
<feature type="compositionally biased region" description="Polar residues" evidence="13">
    <location>
        <begin position="655"/>
        <end position="665"/>
    </location>
</feature>
<evidence type="ECO:0000313" key="16">
    <source>
        <dbReference type="Proteomes" id="UP000193218"/>
    </source>
</evidence>
<dbReference type="Pfam" id="PF23202">
    <property type="entry name" value="PAH_ZNF598"/>
    <property type="match status" value="1"/>
</dbReference>
<dbReference type="RefSeq" id="XP_021872258.1">
    <property type="nucleotide sequence ID" value="XM_022013297.1"/>
</dbReference>
<evidence type="ECO:0000313" key="15">
    <source>
        <dbReference type="EMBL" id="ORX38336.1"/>
    </source>
</evidence>
<sequence>MKPSGDPEEPKPSVDNSDAEDIVDQDTCFICAEPITFWSSGICGHRTCHVCAIRLRSFYKKYECTYCKTVTPSLLFSRTSTAPFPAEHHVQPSPAARIQAAMDGADKLPKGQQWFKGLTLPGTLDVEAFEHHDVKLGVVFEDEDMMEATLLLLRFNCPAPDCAHMATDWQALEKHTLATHGTVICRLCRSQLHRFAHEQVLYPPHLLPYHDPSRLKRGQALPKLRNKKEVEMVKSWEAPHPLCEFCHEAFFGTDELFKHMRDRHEECFVCKEQGQRDVYFQNYNKLEQHFKHDHFPCNEPQCVEQKFVVFGSEMDLRAHTIAQHGGNMTSRDRAQARTLHVDFPSYGDDRRPGPSSNRPDRHGRGFTIQTTQQVGNLVGGDGRRDGGVHGQHLSSNVPMAPEAAAQQARQQQTDRAEDSRRRKAFVTSLTDGTERDGDGFGTARNVEGGSRSGFATPREDVDDASAQRHAALLSRVTMLVNESTVKLSSFRSAVRQFRNNESTANDMVDTIFHVLDRDVDATSSVVREVAGLFDGPEEQEKQSAILESLNAFRVKQQEQFPTLQAPGGLGSNWAGITSGKILNAKRTTHTAGRGSSSQHVWDRVAAAASSSNRGPTARATTGINGRYIPGSALPLASASAFPGLSSAPSAVQARNPGSSTYSTPWSSGGAGSSSRAPTALAGPQITSVNYPVPSASKAKPPSQSAFPSLPTSKPSMTKAEREALFKKPAAREVGAFDSSKQNWGPGGSSLDVTEGVDAMQIEDGNSGGSGGKKKKGKQLLFQVSARP</sequence>
<dbReference type="EMBL" id="NBSH01000004">
    <property type="protein sequence ID" value="ORX38336.1"/>
    <property type="molecule type" value="Genomic_DNA"/>
</dbReference>
<dbReference type="InterPro" id="IPR056437">
    <property type="entry name" value="Znf-C2H2_ZNF598/HEL2"/>
</dbReference>
<dbReference type="GO" id="GO:0005737">
    <property type="term" value="C:cytoplasm"/>
    <property type="evidence" value="ECO:0007669"/>
    <property type="project" value="UniProtKB-SubCell"/>
</dbReference>
<dbReference type="SMART" id="SM00355">
    <property type="entry name" value="ZnF_C2H2"/>
    <property type="match status" value="4"/>
</dbReference>
<keyword evidence="5" id="KW-0963">Cytoplasm</keyword>
<evidence type="ECO:0000256" key="2">
    <source>
        <dbReference type="ARBA" id="ARBA00004496"/>
    </source>
</evidence>
<keyword evidence="10" id="KW-0862">Zinc</keyword>
<evidence type="ECO:0000256" key="11">
    <source>
        <dbReference type="ARBA" id="ARBA00035113"/>
    </source>
</evidence>
<dbReference type="SUPFAM" id="SSF57850">
    <property type="entry name" value="RING/U-box"/>
    <property type="match status" value="1"/>
</dbReference>
<comment type="subcellular location">
    <subcellularLocation>
        <location evidence="2">Cytoplasm</location>
    </subcellularLocation>
</comment>
<dbReference type="FunCoup" id="A0A1Y1ULH7">
    <property type="interactions" value="65"/>
</dbReference>
<dbReference type="GO" id="GO:0061630">
    <property type="term" value="F:ubiquitin protein ligase activity"/>
    <property type="evidence" value="ECO:0007669"/>
    <property type="project" value="UniProtKB-EC"/>
</dbReference>
<dbReference type="InterPro" id="IPR001841">
    <property type="entry name" value="Znf_RING"/>
</dbReference>
<feature type="compositionally biased region" description="Basic and acidic residues" evidence="13">
    <location>
        <begin position="347"/>
        <end position="363"/>
    </location>
</feature>
<feature type="domain" description="RING-type" evidence="14">
    <location>
        <begin position="28"/>
        <end position="68"/>
    </location>
</feature>
<dbReference type="OrthoDB" id="3838338at2759"/>
<name>A0A1Y1ULH7_9TREE</name>
<feature type="compositionally biased region" description="Polar residues" evidence="13">
    <location>
        <begin position="608"/>
        <end position="623"/>
    </location>
</feature>
<dbReference type="InterPro" id="IPR041888">
    <property type="entry name" value="RING-HC_ZNF598/HEL2"/>
</dbReference>
<evidence type="ECO:0000256" key="4">
    <source>
        <dbReference type="ARBA" id="ARBA00012483"/>
    </source>
</evidence>
<dbReference type="GO" id="GO:0016567">
    <property type="term" value="P:protein ubiquitination"/>
    <property type="evidence" value="ECO:0007669"/>
    <property type="project" value="TreeGrafter"/>
</dbReference>
<evidence type="ECO:0000256" key="10">
    <source>
        <dbReference type="ARBA" id="ARBA00022833"/>
    </source>
</evidence>
<evidence type="ECO:0000256" key="1">
    <source>
        <dbReference type="ARBA" id="ARBA00000900"/>
    </source>
</evidence>
<dbReference type="PROSITE" id="PS00028">
    <property type="entry name" value="ZINC_FINGER_C2H2_1"/>
    <property type="match status" value="1"/>
</dbReference>
<evidence type="ECO:0000256" key="3">
    <source>
        <dbReference type="ARBA" id="ARBA00004906"/>
    </source>
</evidence>
<dbReference type="GO" id="GO:0043022">
    <property type="term" value="F:ribosome binding"/>
    <property type="evidence" value="ECO:0007669"/>
    <property type="project" value="TreeGrafter"/>
</dbReference>
<gene>
    <name evidence="15" type="ORF">BD324DRAFT_578052</name>
</gene>
<feature type="region of interest" description="Disordered" evidence="13">
    <location>
        <begin position="604"/>
        <end position="624"/>
    </location>
</feature>
<dbReference type="InterPro" id="IPR044288">
    <property type="entry name" value="ZNF598/HEL2"/>
</dbReference>
<evidence type="ECO:0000256" key="9">
    <source>
        <dbReference type="ARBA" id="ARBA00022771"/>
    </source>
</evidence>
<dbReference type="PANTHER" id="PTHR22938">
    <property type="entry name" value="ZINC FINGER PROTEIN 598"/>
    <property type="match status" value="1"/>
</dbReference>
<comment type="pathway">
    <text evidence="3">Protein modification; protein ubiquitination.</text>
</comment>
<keyword evidence="9 12" id="KW-0863">Zinc-finger</keyword>
<keyword evidence="6" id="KW-0597">Phosphoprotein</keyword>
<feature type="region of interest" description="Disordered" evidence="13">
    <location>
        <begin position="691"/>
        <end position="787"/>
    </location>
</feature>
<dbReference type="STRING" id="4999.A0A1Y1ULH7"/>
<proteinExistence type="inferred from homology"/>
<dbReference type="CDD" id="cd16615">
    <property type="entry name" value="RING-HC_ZNF598"/>
    <property type="match status" value="1"/>
</dbReference>
<dbReference type="InParanoid" id="A0A1Y1ULH7"/>
<protein>
    <recommendedName>
        <fullName evidence="4">RING-type E3 ubiquitin transferase</fullName>
        <ecNumber evidence="4">2.3.2.27</ecNumber>
    </recommendedName>
</protein>
<dbReference type="GO" id="GO:0008270">
    <property type="term" value="F:zinc ion binding"/>
    <property type="evidence" value="ECO:0007669"/>
    <property type="project" value="UniProtKB-KW"/>
</dbReference>
<comment type="similarity">
    <text evidence="11">Belongs to the ZNF598/HEL2 family.</text>
</comment>
<dbReference type="EC" id="2.3.2.27" evidence="4"/>
<reference evidence="15 16" key="1">
    <citation type="submission" date="2017-03" db="EMBL/GenBank/DDBJ databases">
        <title>Widespread Adenine N6-methylation of Active Genes in Fungi.</title>
        <authorList>
            <consortium name="DOE Joint Genome Institute"/>
            <person name="Mondo S.J."/>
            <person name="Dannebaum R.O."/>
            <person name="Kuo R.C."/>
            <person name="Louie K.B."/>
            <person name="Bewick A.J."/>
            <person name="Labutti K."/>
            <person name="Haridas S."/>
            <person name="Kuo A."/>
            <person name="Salamov A."/>
            <person name="Ahrendt S.R."/>
            <person name="Lau R."/>
            <person name="Bowen B.P."/>
            <person name="Lipzen A."/>
            <person name="Sullivan W."/>
            <person name="Andreopoulos W.B."/>
            <person name="Clum A."/>
            <person name="Lindquist E."/>
            <person name="Daum C."/>
            <person name="Northen T.R."/>
            <person name="Ramamoorthy G."/>
            <person name="Schmitz R.J."/>
            <person name="Gryganskyi A."/>
            <person name="Culley D."/>
            <person name="Magnuson J."/>
            <person name="James T.Y."/>
            <person name="O'Malley M.A."/>
            <person name="Stajich J.E."/>
            <person name="Spatafora J.W."/>
            <person name="Visel A."/>
            <person name="Grigoriev I.V."/>
        </authorList>
    </citation>
    <scope>NUCLEOTIDE SEQUENCE [LARGE SCALE GENOMIC DNA]</scope>
    <source>
        <strain evidence="15 16">NRRL Y-17943</strain>
    </source>
</reference>
<feature type="compositionally biased region" description="Low complexity" evidence="13">
    <location>
        <begin position="691"/>
        <end position="708"/>
    </location>
</feature>
<dbReference type="Pfam" id="PF23230">
    <property type="entry name" value="zf-C2H2_13"/>
    <property type="match status" value="1"/>
</dbReference>
<evidence type="ECO:0000256" key="8">
    <source>
        <dbReference type="ARBA" id="ARBA00022723"/>
    </source>
</evidence>
<evidence type="ECO:0000259" key="14">
    <source>
        <dbReference type="PROSITE" id="PS50089"/>
    </source>
</evidence>
<evidence type="ECO:0000256" key="12">
    <source>
        <dbReference type="PROSITE-ProRule" id="PRU00175"/>
    </source>
</evidence>
<dbReference type="AlphaFoldDB" id="A0A1Y1ULH7"/>
<comment type="catalytic activity">
    <reaction evidence="1">
        <text>S-ubiquitinyl-[E2 ubiquitin-conjugating enzyme]-L-cysteine + [acceptor protein]-L-lysine = [E2 ubiquitin-conjugating enzyme]-L-cysteine + N(6)-ubiquitinyl-[acceptor protein]-L-lysine.</text>
        <dbReference type="EC" id="2.3.2.27"/>
    </reaction>
</comment>
<dbReference type="GeneID" id="33555105"/>
<evidence type="ECO:0000256" key="13">
    <source>
        <dbReference type="SAM" id="MobiDB-lite"/>
    </source>
</evidence>
<keyword evidence="16" id="KW-1185">Reference proteome</keyword>
<organism evidence="15 16">
    <name type="scientific">Kockovaella imperatae</name>
    <dbReference type="NCBI Taxonomy" id="4999"/>
    <lineage>
        <taxon>Eukaryota</taxon>
        <taxon>Fungi</taxon>
        <taxon>Dikarya</taxon>
        <taxon>Basidiomycota</taxon>
        <taxon>Agaricomycotina</taxon>
        <taxon>Tremellomycetes</taxon>
        <taxon>Tremellales</taxon>
        <taxon>Cuniculitremaceae</taxon>
        <taxon>Kockovaella</taxon>
    </lineage>
</organism>
<comment type="caution">
    <text evidence="15">The sequence shown here is derived from an EMBL/GenBank/DDBJ whole genome shotgun (WGS) entry which is preliminary data.</text>
</comment>
<dbReference type="InterPro" id="IPR013087">
    <property type="entry name" value="Znf_C2H2_type"/>
</dbReference>
<feature type="compositionally biased region" description="Low complexity" evidence="13">
    <location>
        <begin position="402"/>
        <end position="411"/>
    </location>
</feature>
<keyword evidence="8" id="KW-0479">Metal-binding</keyword>
<feature type="region of interest" description="Disordered" evidence="13">
    <location>
        <begin position="644"/>
        <end position="679"/>
    </location>
</feature>
<dbReference type="PROSITE" id="PS50089">
    <property type="entry name" value="ZF_RING_2"/>
    <property type="match status" value="1"/>
</dbReference>
<dbReference type="PANTHER" id="PTHR22938:SF0">
    <property type="entry name" value="E3 UBIQUITIN-PROTEIN LIGASE ZNF598"/>
    <property type="match status" value="1"/>
</dbReference>
<evidence type="ECO:0000256" key="5">
    <source>
        <dbReference type="ARBA" id="ARBA00022490"/>
    </source>
</evidence>
<evidence type="ECO:0000256" key="6">
    <source>
        <dbReference type="ARBA" id="ARBA00022553"/>
    </source>
</evidence>
<feature type="region of interest" description="Disordered" evidence="13">
    <location>
        <begin position="342"/>
        <end position="463"/>
    </location>
</feature>
<dbReference type="GO" id="GO:0072344">
    <property type="term" value="P:rescue of stalled ribosome"/>
    <property type="evidence" value="ECO:0007669"/>
    <property type="project" value="InterPro"/>
</dbReference>